<comment type="caution">
    <text evidence="1">The sequence shown here is derived from an EMBL/GenBank/DDBJ whole genome shotgun (WGS) entry which is preliminary data.</text>
</comment>
<protein>
    <submittedName>
        <fullName evidence="1">Nucleoside 2-deoxyribosyltransferase</fullName>
    </submittedName>
</protein>
<gene>
    <name evidence="1" type="ORF">GGE12_004220</name>
</gene>
<dbReference type="PANTHER" id="PTHR15364">
    <property type="entry name" value="2'-DEOXYNUCLEOSIDE 5'-PHOSPHATE N-HYDROLASE 1"/>
    <property type="match status" value="1"/>
</dbReference>
<dbReference type="InterPro" id="IPR007710">
    <property type="entry name" value="Nucleoside_deoxyribTrfase"/>
</dbReference>
<evidence type="ECO:0000313" key="2">
    <source>
        <dbReference type="Proteomes" id="UP000533641"/>
    </source>
</evidence>
<keyword evidence="1" id="KW-0808">Transferase</keyword>
<dbReference type="GO" id="GO:0016740">
    <property type="term" value="F:transferase activity"/>
    <property type="evidence" value="ECO:0007669"/>
    <property type="project" value="UniProtKB-KW"/>
</dbReference>
<sequence>MKPILYLAAPLFSHSEKAFNEELAGILSDKFDVFLPQRDNHLIVDLIAGGMSVDAARRKVFDGDLAAIQSCDVLFAVLDGRSVDEGTCFELGYAHASGKTCVGLQTDPRRLLPIGNNPMLQCTLTQVLQSLDEVVAWARS</sequence>
<dbReference type="EMBL" id="JACIGM010000009">
    <property type="protein sequence ID" value="MBB4276423.1"/>
    <property type="molecule type" value="Genomic_DNA"/>
</dbReference>
<dbReference type="PANTHER" id="PTHR15364:SF0">
    <property type="entry name" value="2'-DEOXYNUCLEOSIDE 5'-PHOSPHATE N-HYDROLASE 1"/>
    <property type="match status" value="1"/>
</dbReference>
<dbReference type="SUPFAM" id="SSF52309">
    <property type="entry name" value="N-(deoxy)ribosyltransferase-like"/>
    <property type="match status" value="1"/>
</dbReference>
<dbReference type="Pfam" id="PF05014">
    <property type="entry name" value="Nuc_deoxyrib_tr"/>
    <property type="match status" value="1"/>
</dbReference>
<dbReference type="GO" id="GO:0009159">
    <property type="term" value="P:deoxyribonucleoside monophosphate catabolic process"/>
    <property type="evidence" value="ECO:0007669"/>
    <property type="project" value="TreeGrafter"/>
</dbReference>
<dbReference type="GO" id="GO:0070694">
    <property type="term" value="F:5-hydroxymethyl-dUMP N-hydrolase activity"/>
    <property type="evidence" value="ECO:0007669"/>
    <property type="project" value="TreeGrafter"/>
</dbReference>
<dbReference type="Gene3D" id="3.40.50.450">
    <property type="match status" value="1"/>
</dbReference>
<organism evidence="1 2">
    <name type="scientific">Rhizobium mongolense</name>
    <dbReference type="NCBI Taxonomy" id="57676"/>
    <lineage>
        <taxon>Bacteria</taxon>
        <taxon>Pseudomonadati</taxon>
        <taxon>Pseudomonadota</taxon>
        <taxon>Alphaproteobacteria</taxon>
        <taxon>Hyphomicrobiales</taxon>
        <taxon>Rhizobiaceae</taxon>
        <taxon>Rhizobium/Agrobacterium group</taxon>
        <taxon>Rhizobium</taxon>
    </lineage>
</organism>
<reference evidence="1 2" key="1">
    <citation type="submission" date="2020-08" db="EMBL/GenBank/DDBJ databases">
        <title>Genomic Encyclopedia of Type Strains, Phase IV (KMG-V): Genome sequencing to study the core and pangenomes of soil and plant-associated prokaryotes.</title>
        <authorList>
            <person name="Whitman W."/>
        </authorList>
    </citation>
    <scope>NUCLEOTIDE SEQUENCE [LARGE SCALE GENOMIC DNA]</scope>
    <source>
        <strain evidence="1 2">SEMIA 402</strain>
    </source>
</reference>
<proteinExistence type="predicted"/>
<dbReference type="AlphaFoldDB" id="A0A7W6RR74"/>
<dbReference type="Proteomes" id="UP000533641">
    <property type="component" value="Unassembled WGS sequence"/>
</dbReference>
<accession>A0A7W6RR74</accession>
<dbReference type="InterPro" id="IPR051239">
    <property type="entry name" value="2'-dNMP_N-hydrolase"/>
</dbReference>
<evidence type="ECO:0000313" key="1">
    <source>
        <dbReference type="EMBL" id="MBB4276423.1"/>
    </source>
</evidence>
<name>A0A7W6RR74_9HYPH</name>
<dbReference type="RefSeq" id="WP_183927276.1">
    <property type="nucleotide sequence ID" value="NZ_JACIGM010000009.1"/>
</dbReference>